<dbReference type="InterPro" id="IPR036412">
    <property type="entry name" value="HAD-like_sf"/>
</dbReference>
<evidence type="ECO:0000313" key="3">
    <source>
        <dbReference type="Proteomes" id="UP000033750"/>
    </source>
</evidence>
<proteinExistence type="predicted"/>
<dbReference type="NCBIfam" id="TIGR01484">
    <property type="entry name" value="HAD-SF-IIB"/>
    <property type="match status" value="1"/>
</dbReference>
<dbReference type="PANTHER" id="PTHR10000:SF8">
    <property type="entry name" value="HAD SUPERFAMILY HYDROLASE-LIKE, TYPE 3"/>
    <property type="match status" value="1"/>
</dbReference>
<dbReference type="RefSeq" id="WP_046097102.1">
    <property type="nucleotide sequence ID" value="NZ_JZXN01000017.1"/>
</dbReference>
<dbReference type="GO" id="GO:0005829">
    <property type="term" value="C:cytosol"/>
    <property type="evidence" value="ECO:0007669"/>
    <property type="project" value="TreeGrafter"/>
</dbReference>
<dbReference type="Pfam" id="PF08282">
    <property type="entry name" value="Hydrolase_3"/>
    <property type="match status" value="1"/>
</dbReference>
<dbReference type="InterPro" id="IPR006379">
    <property type="entry name" value="HAD-SF_hydro_IIB"/>
</dbReference>
<gene>
    <name evidence="2" type="ORF">MMELEA_01510</name>
</gene>
<dbReference type="EMBL" id="JZXN01000017">
    <property type="protein sequence ID" value="KKB26768.1"/>
    <property type="molecule type" value="Genomic_DNA"/>
</dbReference>
<dbReference type="InterPro" id="IPR023214">
    <property type="entry name" value="HAD_sf"/>
</dbReference>
<dbReference type="AlphaFoldDB" id="A0A0F5H0N9"/>
<keyword evidence="3" id="KW-1185">Reference proteome</keyword>
<evidence type="ECO:0000256" key="1">
    <source>
        <dbReference type="ARBA" id="ARBA00001946"/>
    </source>
</evidence>
<name>A0A0F5H0N9_9BACT</name>
<comment type="caution">
    <text evidence="2">The sequence shown here is derived from an EMBL/GenBank/DDBJ whole genome shotgun (WGS) entry which is preliminary data.</text>
</comment>
<dbReference type="PATRIC" id="fig|1264554.4.peg.183"/>
<evidence type="ECO:0000313" key="2">
    <source>
        <dbReference type="EMBL" id="KKB26768.1"/>
    </source>
</evidence>
<sequence length="274" mass="31168">MQKLNIKPKIIFIDLDGTTLDIKKKGKPWVSQQNIDIVQKCIKNNIEVVVSTGRGELPYTYKINERLMLPKTIIFWNGAKIIKEGNVIFEKTISDKLVQKMFSLARKNKMTTIVNSDFHNGSYSESFFYRLVVKLKGGKSKKHENRDKNLKVYKLIFWHFNKNKLASFEKKLSLLLKDEITISFAGSKNDLLEITALECSKGKAEKFYANIQNVNLADCLHFGDTLNDASTIGVVNKMIAMNNSSKDLKNIADIISEFDYKNGGLAKTIEGIIF</sequence>
<dbReference type="SUPFAM" id="SSF56784">
    <property type="entry name" value="HAD-like"/>
    <property type="match status" value="1"/>
</dbReference>
<dbReference type="Gene3D" id="3.40.50.1000">
    <property type="entry name" value="HAD superfamily/HAD-like"/>
    <property type="match status" value="1"/>
</dbReference>
<organism evidence="2 3">
    <name type="scientific">Mycoplasmopsis meleagridis ATCC 25294</name>
    <dbReference type="NCBI Taxonomy" id="1264554"/>
    <lineage>
        <taxon>Bacteria</taxon>
        <taxon>Bacillati</taxon>
        <taxon>Mycoplasmatota</taxon>
        <taxon>Mycoplasmoidales</taxon>
        <taxon>Metamycoplasmataceae</taxon>
        <taxon>Mycoplasmopsis</taxon>
    </lineage>
</organism>
<accession>A0A0F5H0N9</accession>
<comment type="cofactor">
    <cofactor evidence="1">
        <name>Mg(2+)</name>
        <dbReference type="ChEBI" id="CHEBI:18420"/>
    </cofactor>
</comment>
<dbReference type="GO" id="GO:0000287">
    <property type="term" value="F:magnesium ion binding"/>
    <property type="evidence" value="ECO:0007669"/>
    <property type="project" value="TreeGrafter"/>
</dbReference>
<dbReference type="PANTHER" id="PTHR10000">
    <property type="entry name" value="PHOSPHOSERINE PHOSPHATASE"/>
    <property type="match status" value="1"/>
</dbReference>
<dbReference type="STRING" id="29561.MM26B8_04240"/>
<dbReference type="Gene3D" id="3.30.1240.10">
    <property type="match status" value="1"/>
</dbReference>
<dbReference type="OrthoDB" id="400219at2"/>
<protein>
    <submittedName>
        <fullName evidence="2">Uncharacterized protein</fullName>
    </submittedName>
</protein>
<dbReference type="GO" id="GO:0016791">
    <property type="term" value="F:phosphatase activity"/>
    <property type="evidence" value="ECO:0007669"/>
    <property type="project" value="TreeGrafter"/>
</dbReference>
<dbReference type="Proteomes" id="UP000033750">
    <property type="component" value="Unassembled WGS sequence"/>
</dbReference>
<reference evidence="2 3" key="1">
    <citation type="submission" date="2015-03" db="EMBL/GenBank/DDBJ databases">
        <title>Genome sequence of Mycoplasma meleagridis strain ATCC 25294.</title>
        <authorList>
            <person name="Yacoub E."/>
            <person name="Blanchard A."/>
            <person name="Sirand-Pugnet P."/>
            <person name="Mardassi B.B.A."/>
        </authorList>
    </citation>
    <scope>NUCLEOTIDE SEQUENCE [LARGE SCALE GENOMIC DNA]</scope>
    <source>
        <strain evidence="2 3">ATCC 25294</strain>
    </source>
</reference>